<dbReference type="InterPro" id="IPR031919">
    <property type="entry name" value="Fucosidase_C"/>
</dbReference>
<organism evidence="9 10">
    <name type="scientific">Flavivirga aquimarina</name>
    <dbReference type="NCBI Taxonomy" id="2027862"/>
    <lineage>
        <taxon>Bacteria</taxon>
        <taxon>Pseudomonadati</taxon>
        <taxon>Bacteroidota</taxon>
        <taxon>Flavobacteriia</taxon>
        <taxon>Flavobacteriales</taxon>
        <taxon>Flavobacteriaceae</taxon>
        <taxon>Flavivirga</taxon>
    </lineage>
</organism>
<dbReference type="SMART" id="SM00812">
    <property type="entry name" value="Alpha_L_fucos"/>
    <property type="match status" value="1"/>
</dbReference>
<dbReference type="PANTHER" id="PTHR10030:SF37">
    <property type="entry name" value="ALPHA-L-FUCOSIDASE-RELATED"/>
    <property type="match status" value="1"/>
</dbReference>
<dbReference type="InterPro" id="IPR016286">
    <property type="entry name" value="FUC_metazoa-typ"/>
</dbReference>
<dbReference type="PROSITE" id="PS51257">
    <property type="entry name" value="PROKAR_LIPOPROTEIN"/>
    <property type="match status" value="1"/>
</dbReference>
<dbReference type="InterPro" id="IPR000933">
    <property type="entry name" value="Glyco_hydro_29"/>
</dbReference>
<evidence type="ECO:0000313" key="9">
    <source>
        <dbReference type="EMBL" id="MDO5968774.1"/>
    </source>
</evidence>
<comment type="caution">
    <text evidence="9">The sequence shown here is derived from an EMBL/GenBank/DDBJ whole genome shotgun (WGS) entry which is preliminary data.</text>
</comment>
<evidence type="ECO:0000259" key="7">
    <source>
        <dbReference type="Pfam" id="PF01120"/>
    </source>
</evidence>
<dbReference type="PRINTS" id="PR00741">
    <property type="entry name" value="GLHYDRLASE29"/>
</dbReference>
<protein>
    <recommendedName>
        <fullName evidence="3">alpha-L-fucosidase</fullName>
        <ecNumber evidence="3">3.2.1.51</ecNumber>
    </recommendedName>
</protein>
<comment type="function">
    <text evidence="1">Alpha-L-fucosidase is responsible for hydrolyzing the alpha-1,6-linked fucose joined to the reducing-end N-acetylglucosamine of the carbohydrate moieties of glycoproteins.</text>
</comment>
<feature type="domain" description="Alpha-L-fucosidase C-terminal" evidence="8">
    <location>
        <begin position="395"/>
        <end position="475"/>
    </location>
</feature>
<evidence type="ECO:0000256" key="3">
    <source>
        <dbReference type="ARBA" id="ARBA00012662"/>
    </source>
</evidence>
<dbReference type="InterPro" id="IPR013780">
    <property type="entry name" value="Glyco_hydro_b"/>
</dbReference>
<dbReference type="Proteomes" id="UP001176883">
    <property type="component" value="Unassembled WGS sequence"/>
</dbReference>
<accession>A0ABT8W6M7</accession>
<feature type="domain" description="Glycoside hydrolase family 29 N-terminal" evidence="7">
    <location>
        <begin position="41"/>
        <end position="379"/>
    </location>
</feature>
<evidence type="ECO:0000259" key="8">
    <source>
        <dbReference type="Pfam" id="PF16757"/>
    </source>
</evidence>
<dbReference type="Pfam" id="PF01120">
    <property type="entry name" value="Alpha_L_fucos"/>
    <property type="match status" value="1"/>
</dbReference>
<evidence type="ECO:0000256" key="4">
    <source>
        <dbReference type="ARBA" id="ARBA00022729"/>
    </source>
</evidence>
<keyword evidence="5" id="KW-0378">Hydrolase</keyword>
<dbReference type="SUPFAM" id="SSF51445">
    <property type="entry name" value="(Trans)glycosidases"/>
    <property type="match status" value="1"/>
</dbReference>
<dbReference type="Gene3D" id="2.60.40.1180">
    <property type="entry name" value="Golgi alpha-mannosidase II"/>
    <property type="match status" value="1"/>
</dbReference>
<keyword evidence="10" id="KW-1185">Reference proteome</keyword>
<proteinExistence type="inferred from homology"/>
<dbReference type="Pfam" id="PF16757">
    <property type="entry name" value="Fucosidase_C"/>
    <property type="match status" value="1"/>
</dbReference>
<keyword evidence="4" id="KW-0732">Signal</keyword>
<dbReference type="RefSeq" id="WP_303276453.1">
    <property type="nucleotide sequence ID" value="NZ_JAUOEK010000050.1"/>
</dbReference>
<reference evidence="9" key="1">
    <citation type="submission" date="2023-07" db="EMBL/GenBank/DDBJ databases">
        <title>Two novel species in the genus Flavivirga.</title>
        <authorList>
            <person name="Kwon K."/>
        </authorList>
    </citation>
    <scope>NUCLEOTIDE SEQUENCE</scope>
    <source>
        <strain evidence="9">KCTC 52353</strain>
    </source>
</reference>
<evidence type="ECO:0000313" key="10">
    <source>
        <dbReference type="Proteomes" id="UP001176883"/>
    </source>
</evidence>
<evidence type="ECO:0000256" key="6">
    <source>
        <dbReference type="ARBA" id="ARBA00023295"/>
    </source>
</evidence>
<gene>
    <name evidence="9" type="ORF">Q4Q35_03055</name>
</gene>
<evidence type="ECO:0000256" key="1">
    <source>
        <dbReference type="ARBA" id="ARBA00004071"/>
    </source>
</evidence>
<dbReference type="Gene3D" id="3.20.20.80">
    <property type="entry name" value="Glycosidases"/>
    <property type="match status" value="1"/>
</dbReference>
<dbReference type="EMBL" id="JAUOEK010000050">
    <property type="protein sequence ID" value="MDO5968774.1"/>
    <property type="molecule type" value="Genomic_DNA"/>
</dbReference>
<evidence type="ECO:0000256" key="2">
    <source>
        <dbReference type="ARBA" id="ARBA00007951"/>
    </source>
</evidence>
<dbReference type="PANTHER" id="PTHR10030">
    <property type="entry name" value="ALPHA-L-FUCOSIDASE"/>
    <property type="match status" value="1"/>
</dbReference>
<dbReference type="EC" id="3.2.1.51" evidence="3"/>
<sequence>MKNKSIIVKAFIPVLICVSLLSCKENKKEEITQVEDVNYLEESKEDFNQRMAWWREAKFGMFIHWGPYSVAGGEYKGETIAGWVGAEWIMNDGEIPIKEYEKFSKQFNPTNFDADAYAKLMKDTGMKYVVITSKHHDGFGLWDSKVSDYDIVDFSPYGKDILKQLSEACKKYGIKFGLYHSIMDWHHPQAQAINEPNYNAGEKDSTLYNPEFPKYYEGYLKVQLKELIDNYDPEILWFDGEWIPEYDHENALDLYQYVRSLKPTIIINNRIDVGRQGLMGMNKEGEDFVGDFGTPEKEVLAGTSTFDWEACMTINDTWGYRKSDHDWKSAKTLTHNLIDAAAKGGNYLLNIGPMGDGTIPQPSLDRLDKIGKWVKVNSEAIFNTEKLLGNYQQGESIKYTKKKGQSVYYGISLVQPKETITFNSLLPDPNSKIMLLGYDEPLEWEFTEGKGVTIKVPNTVLDQVGKTEAWTFKIQGKEIEN</sequence>
<name>A0ABT8W6M7_9FLAO</name>
<dbReference type="InterPro" id="IPR017853">
    <property type="entry name" value="GH"/>
</dbReference>
<dbReference type="PIRSF" id="PIRSF001092">
    <property type="entry name" value="Alpha-L-fucosidase"/>
    <property type="match status" value="1"/>
</dbReference>
<evidence type="ECO:0000256" key="5">
    <source>
        <dbReference type="ARBA" id="ARBA00022801"/>
    </source>
</evidence>
<keyword evidence="6" id="KW-0326">Glycosidase</keyword>
<dbReference type="InterPro" id="IPR057739">
    <property type="entry name" value="Glyco_hydro_29_N"/>
</dbReference>
<comment type="similarity">
    <text evidence="2">Belongs to the glycosyl hydrolase 29 family.</text>
</comment>